<dbReference type="InterPro" id="IPR000719">
    <property type="entry name" value="Prot_kinase_dom"/>
</dbReference>
<sequence length="823" mass="86293">MANLQRKPALHLSVAPSAASAASQYASSPAASTSSRRIASWGSATSETWHNVSAMGDQHMTPLPSPLEGREWGFLPSGSGANAGPQAAGGSWQGAWTGGSLGTGGRSRGNSLLQEQHDAAALPTWSRGSERSDNWLNASTSTSTAGGVDEFGVVSPAASGRSDESSAASDRKAPERSKTLSFFGSADESRALSPPPNPPSRNNSLNQRNTPARAPPFPNLPSPGWEPHQHDLLRSSVASSSGGSWLDDAAEGGSFWRRDRGTSISSATSHDGASWQGSLSRTPRTVSPARTAIGTAGEESSATGSPVVALRPRLAALNTSSTMPTGSGFPGPAESSPVPHKPLTSLPSAVDVPSRARFLDFGAPSSASSSRSSTIRQFVSLGDDPTPASSALPSRAATPAESISSPPSSSQQGGASTSVGPTALPREVDEPPVVKGDVIGDYAVDRVLGKGAFSRVALAHLVKGKERAVNGRERGHARTASRDAGADGGLVALKLMGRKTCEANDRMRISVMREVEVLKTIHHPSLVSLYSSFSTPIYTVLVLDYCEGGELFDFLADWHPQVSEGLARRMFGELASAVGWMHEIGLVHRDIKLENILLTSRPFPCSDPTDVLATLPSPFLKLTDFGLSRFIDPASPLLATRCGSEAYAAPELIMGKKYDGRQTDAWALGVVLYAIMTGVMPFVEPVDGSARGRKAYLLKIAKADFRWPGQLSRAPSLSNPSPVRSAHPTHASSASEPGFATGAAAALLSPPPPSARLVTPAVQALVARLLVRDPSKRAAVADVWESDWMQQGEGRPPRIRGNVRAPPAADAMRRGSELLLDDD</sequence>
<evidence type="ECO:0000256" key="5">
    <source>
        <dbReference type="ARBA" id="ARBA00022840"/>
    </source>
</evidence>
<dbReference type="InterPro" id="IPR008271">
    <property type="entry name" value="Ser/Thr_kinase_AS"/>
</dbReference>
<dbReference type="EMBL" id="BQKY01000004">
    <property type="protein sequence ID" value="GJN89132.1"/>
    <property type="molecule type" value="Genomic_DNA"/>
</dbReference>
<dbReference type="Proteomes" id="UP001342314">
    <property type="component" value="Unassembled WGS sequence"/>
</dbReference>
<gene>
    <name evidence="11" type="ORF">Rhopal_002106-T1</name>
</gene>
<feature type="compositionally biased region" description="Basic and acidic residues" evidence="9">
    <location>
        <begin position="161"/>
        <end position="178"/>
    </location>
</feature>
<evidence type="ECO:0000256" key="3">
    <source>
        <dbReference type="ARBA" id="ARBA00022741"/>
    </source>
</evidence>
<feature type="compositionally biased region" description="Low complexity" evidence="9">
    <location>
        <begin position="10"/>
        <end position="40"/>
    </location>
</feature>
<dbReference type="PROSITE" id="PS00108">
    <property type="entry name" value="PROTEIN_KINASE_ST"/>
    <property type="match status" value="1"/>
</dbReference>
<feature type="region of interest" description="Disordered" evidence="9">
    <location>
        <begin position="1"/>
        <end position="229"/>
    </location>
</feature>
<accession>A0AAV5GID1</accession>
<dbReference type="FunFam" id="1.10.510.10:FF:000571">
    <property type="entry name" value="Maternal embryonic leucine zipper kinase"/>
    <property type="match status" value="1"/>
</dbReference>
<name>A0AAV5GID1_9BASI</name>
<protein>
    <recommendedName>
        <fullName evidence="10">Protein kinase domain-containing protein</fullName>
    </recommendedName>
</protein>
<feature type="region of interest" description="Disordered" evidence="9">
    <location>
        <begin position="790"/>
        <end position="823"/>
    </location>
</feature>
<keyword evidence="1" id="KW-0723">Serine/threonine-protein kinase</keyword>
<dbReference type="SUPFAM" id="SSF56112">
    <property type="entry name" value="Protein kinase-like (PK-like)"/>
    <property type="match status" value="1"/>
</dbReference>
<feature type="region of interest" description="Disordered" evidence="9">
    <location>
        <begin position="379"/>
        <end position="430"/>
    </location>
</feature>
<evidence type="ECO:0000256" key="9">
    <source>
        <dbReference type="SAM" id="MobiDB-lite"/>
    </source>
</evidence>
<feature type="compositionally biased region" description="Polar residues" evidence="9">
    <location>
        <begin position="262"/>
        <end position="285"/>
    </location>
</feature>
<evidence type="ECO:0000256" key="2">
    <source>
        <dbReference type="ARBA" id="ARBA00022679"/>
    </source>
</evidence>
<keyword evidence="2" id="KW-0808">Transferase</keyword>
<evidence type="ECO:0000256" key="8">
    <source>
        <dbReference type="PIRSR" id="PIRSR630616-3"/>
    </source>
</evidence>
<evidence type="ECO:0000256" key="4">
    <source>
        <dbReference type="ARBA" id="ARBA00022777"/>
    </source>
</evidence>
<keyword evidence="5 7" id="KW-0067">ATP-binding</keyword>
<feature type="domain" description="Protein kinase" evidence="10">
    <location>
        <begin position="442"/>
        <end position="789"/>
    </location>
</feature>
<keyword evidence="4" id="KW-0418">Kinase</keyword>
<feature type="compositionally biased region" description="Polar residues" evidence="9">
    <location>
        <begin position="134"/>
        <end position="145"/>
    </location>
</feature>
<evidence type="ECO:0000259" key="10">
    <source>
        <dbReference type="PROSITE" id="PS50011"/>
    </source>
</evidence>
<proteinExistence type="predicted"/>
<feature type="binding site" evidence="7">
    <location>
        <begin position="594"/>
        <end position="595"/>
    </location>
    <ligand>
        <name>ATP</name>
        <dbReference type="ChEBI" id="CHEBI:30616"/>
    </ligand>
</feature>
<feature type="compositionally biased region" description="Low complexity" evidence="9">
    <location>
        <begin position="200"/>
        <end position="209"/>
    </location>
</feature>
<dbReference type="Pfam" id="PF00069">
    <property type="entry name" value="Pkinase"/>
    <property type="match status" value="1"/>
</dbReference>
<feature type="compositionally biased region" description="Gly residues" evidence="9">
    <location>
        <begin position="96"/>
        <end position="107"/>
    </location>
</feature>
<evidence type="ECO:0000256" key="1">
    <source>
        <dbReference type="ARBA" id="ARBA00022527"/>
    </source>
</evidence>
<dbReference type="AlphaFoldDB" id="A0AAV5GID1"/>
<dbReference type="Gene3D" id="3.30.200.20">
    <property type="entry name" value="Phosphorylase Kinase, domain 1"/>
    <property type="match status" value="1"/>
</dbReference>
<organism evidence="11 12">
    <name type="scientific">Rhodotorula paludigena</name>
    <dbReference type="NCBI Taxonomy" id="86838"/>
    <lineage>
        <taxon>Eukaryota</taxon>
        <taxon>Fungi</taxon>
        <taxon>Dikarya</taxon>
        <taxon>Basidiomycota</taxon>
        <taxon>Pucciniomycotina</taxon>
        <taxon>Microbotryomycetes</taxon>
        <taxon>Sporidiobolales</taxon>
        <taxon>Sporidiobolaceae</taxon>
        <taxon>Rhodotorula</taxon>
    </lineage>
</organism>
<keyword evidence="12" id="KW-1185">Reference proteome</keyword>
<dbReference type="PANTHER" id="PTHR24350">
    <property type="entry name" value="SERINE/THREONINE-PROTEIN KINASE IAL-RELATED"/>
    <property type="match status" value="1"/>
</dbReference>
<evidence type="ECO:0000313" key="12">
    <source>
        <dbReference type="Proteomes" id="UP001342314"/>
    </source>
</evidence>
<feature type="region of interest" description="Disordered" evidence="9">
    <location>
        <begin position="319"/>
        <end position="348"/>
    </location>
</feature>
<evidence type="ECO:0000256" key="7">
    <source>
        <dbReference type="PIRSR" id="PIRSR630616-2"/>
    </source>
</evidence>
<feature type="compositionally biased region" description="Polar residues" evidence="9">
    <location>
        <begin position="42"/>
        <end position="51"/>
    </location>
</feature>
<feature type="region of interest" description="Disordered" evidence="9">
    <location>
        <begin position="255"/>
        <end position="288"/>
    </location>
</feature>
<feature type="region of interest" description="Disordered" evidence="9">
    <location>
        <begin position="713"/>
        <end position="736"/>
    </location>
</feature>
<dbReference type="GO" id="GO:0005524">
    <property type="term" value="F:ATP binding"/>
    <property type="evidence" value="ECO:0007669"/>
    <property type="project" value="UniProtKB-KW"/>
</dbReference>
<evidence type="ECO:0000256" key="6">
    <source>
        <dbReference type="PIRSR" id="PIRSR630616-1"/>
    </source>
</evidence>
<evidence type="ECO:0000313" key="11">
    <source>
        <dbReference type="EMBL" id="GJN89132.1"/>
    </source>
</evidence>
<dbReference type="InterPro" id="IPR030616">
    <property type="entry name" value="Aur-like"/>
</dbReference>
<dbReference type="GO" id="GO:0004674">
    <property type="term" value="F:protein serine/threonine kinase activity"/>
    <property type="evidence" value="ECO:0007669"/>
    <property type="project" value="UniProtKB-KW"/>
</dbReference>
<dbReference type="InterPro" id="IPR011009">
    <property type="entry name" value="Kinase-like_dom_sf"/>
</dbReference>
<keyword evidence="3 7" id="KW-0547">Nucleotide-binding</keyword>
<feature type="cross-link" description="Glycyl lysine isopeptide (Lys-Gly) (interchain with G-Cter in SUMO2)" evidence="8">
    <location>
        <position position="592"/>
    </location>
</feature>
<reference evidence="11 12" key="1">
    <citation type="submission" date="2021-12" db="EMBL/GenBank/DDBJ databases">
        <title>High titer production of polyol ester of fatty acids by Rhodotorula paludigena BS15 towards product separation-free biomass refinery.</title>
        <authorList>
            <person name="Mano J."/>
            <person name="Ono H."/>
            <person name="Tanaka T."/>
            <person name="Naito K."/>
            <person name="Sushida H."/>
            <person name="Ike M."/>
            <person name="Tokuyasu K."/>
            <person name="Kitaoka M."/>
        </authorList>
    </citation>
    <scope>NUCLEOTIDE SEQUENCE [LARGE SCALE GENOMIC DNA]</scope>
    <source>
        <strain evidence="11 12">BS15</strain>
    </source>
</reference>
<dbReference type="PROSITE" id="PS50011">
    <property type="entry name" value="PROTEIN_KINASE_DOM"/>
    <property type="match status" value="1"/>
</dbReference>
<feature type="binding site" evidence="7">
    <location>
        <position position="494"/>
    </location>
    <ligand>
        <name>ATP</name>
        <dbReference type="ChEBI" id="CHEBI:30616"/>
    </ligand>
</feature>
<feature type="compositionally biased region" description="Polar residues" evidence="9">
    <location>
        <begin position="713"/>
        <end position="722"/>
    </location>
</feature>
<dbReference type="SMART" id="SM00220">
    <property type="entry name" value="S_TKc"/>
    <property type="match status" value="1"/>
</dbReference>
<feature type="binding site" evidence="7">
    <location>
        <position position="624"/>
    </location>
    <ligand>
        <name>ATP</name>
        <dbReference type="ChEBI" id="CHEBI:30616"/>
    </ligand>
</feature>
<comment type="caution">
    <text evidence="11">The sequence shown here is derived from an EMBL/GenBank/DDBJ whole genome shotgun (WGS) entry which is preliminary data.</text>
</comment>
<feature type="compositionally biased region" description="Low complexity" evidence="9">
    <location>
        <begin position="396"/>
        <end position="418"/>
    </location>
</feature>
<feature type="active site" description="Proton acceptor" evidence="6">
    <location>
        <position position="590"/>
    </location>
</feature>
<dbReference type="Gene3D" id="1.10.510.10">
    <property type="entry name" value="Transferase(Phosphotransferase) domain 1"/>
    <property type="match status" value="1"/>
</dbReference>